<accession>A0ABY3N0F2</accession>
<evidence type="ECO:0000259" key="1">
    <source>
        <dbReference type="Pfam" id="PF16011"/>
    </source>
</evidence>
<sequence length="198" mass="22964">MPDWQNIEALNINQFPWYETGLQQQTQVKLCANNDTLFLQINAQDKYSYAKQTQLNHMLICQDSCVEFFFSPSGILGNSYLNVEVNCCGTLHLAYGGNRDNRRFISPEIARKIKSTSTINTLTKIENDTDSSWTIELAIPFSVIEQLTEEKVNKEKWFANFYRCGGRIEPQYAVWNNIEVSTPDYHRPEFFGELYFVS</sequence>
<evidence type="ECO:0000313" key="3">
    <source>
        <dbReference type="Proteomes" id="UP000815846"/>
    </source>
</evidence>
<dbReference type="CDD" id="cd09620">
    <property type="entry name" value="CBM9_like_3"/>
    <property type="match status" value="1"/>
</dbReference>
<name>A0ABY3N0F2_9GAMM</name>
<organism evidence="2 3">
    <name type="scientific">Colwellia echini</name>
    <dbReference type="NCBI Taxonomy" id="1982103"/>
    <lineage>
        <taxon>Bacteria</taxon>
        <taxon>Pseudomonadati</taxon>
        <taxon>Pseudomonadota</taxon>
        <taxon>Gammaproteobacteria</taxon>
        <taxon>Alteromonadales</taxon>
        <taxon>Colwelliaceae</taxon>
        <taxon>Colwellia</taxon>
    </lineage>
</organism>
<keyword evidence="3" id="KW-1185">Reference proteome</keyword>
<dbReference type="Pfam" id="PF16011">
    <property type="entry name" value="CBM9_2"/>
    <property type="match status" value="1"/>
</dbReference>
<dbReference type="SUPFAM" id="SSF49344">
    <property type="entry name" value="CBD9-like"/>
    <property type="match status" value="1"/>
</dbReference>
<reference evidence="2 3" key="1">
    <citation type="submission" date="2019-08" db="EMBL/GenBank/DDBJ databases">
        <title>Microbe sample from Colwellia echini.</title>
        <authorList>
            <person name="Christiansen L."/>
            <person name="Pathiraja D."/>
            <person name="Schultz-Johansen M."/>
            <person name="Choi I.-G."/>
            <person name="Stougaard P."/>
        </authorList>
    </citation>
    <scope>NUCLEOTIDE SEQUENCE [LARGE SCALE GENOMIC DNA]</scope>
    <source>
        <strain evidence="2 3">A3</strain>
    </source>
</reference>
<gene>
    <name evidence="2" type="ORF">CWS31_002885</name>
</gene>
<dbReference type="EMBL" id="PJAI02000002">
    <property type="protein sequence ID" value="TYK66950.1"/>
    <property type="molecule type" value="Genomic_DNA"/>
</dbReference>
<comment type="caution">
    <text evidence="2">The sequence shown here is derived from an EMBL/GenBank/DDBJ whole genome shotgun (WGS) entry which is preliminary data.</text>
</comment>
<proteinExistence type="predicted"/>
<feature type="domain" description="Carbohydrate-binding" evidence="1">
    <location>
        <begin position="4"/>
        <end position="196"/>
    </location>
</feature>
<dbReference type="InterPro" id="IPR010502">
    <property type="entry name" value="Carb-bd_dom_fam9"/>
</dbReference>
<dbReference type="Gene3D" id="2.60.40.1190">
    <property type="match status" value="1"/>
</dbReference>
<dbReference type="Proteomes" id="UP000815846">
    <property type="component" value="Unassembled WGS sequence"/>
</dbReference>
<protein>
    <recommendedName>
        <fullName evidence="1">Carbohydrate-binding domain-containing protein</fullName>
    </recommendedName>
</protein>
<evidence type="ECO:0000313" key="2">
    <source>
        <dbReference type="EMBL" id="TYK66950.1"/>
    </source>
</evidence>